<dbReference type="PROSITE" id="PS52035">
    <property type="entry name" value="PEPTIDASE_M14"/>
    <property type="match status" value="1"/>
</dbReference>
<keyword evidence="5" id="KW-1185">Reference proteome</keyword>
<dbReference type="CDD" id="cd06234">
    <property type="entry name" value="M14_PaCCP-like"/>
    <property type="match status" value="1"/>
</dbReference>
<keyword evidence="4" id="KW-0645">Protease</keyword>
<dbReference type="InterPro" id="IPR000834">
    <property type="entry name" value="Peptidase_M14"/>
</dbReference>
<dbReference type="eggNOG" id="COG2866">
    <property type="taxonomic scope" value="Bacteria"/>
</dbReference>
<dbReference type="GO" id="GO:0008270">
    <property type="term" value="F:zinc ion binding"/>
    <property type="evidence" value="ECO:0007669"/>
    <property type="project" value="InterPro"/>
</dbReference>
<dbReference type="Pfam" id="PF00246">
    <property type="entry name" value="Peptidase_M14"/>
    <property type="match status" value="1"/>
</dbReference>
<dbReference type="GO" id="GO:0006508">
    <property type="term" value="P:proteolysis"/>
    <property type="evidence" value="ECO:0007669"/>
    <property type="project" value="InterPro"/>
</dbReference>
<dbReference type="EMBL" id="CU207211">
    <property type="protein sequence ID" value="CAL61942.1"/>
    <property type="molecule type" value="Genomic_DNA"/>
</dbReference>
<dbReference type="Pfam" id="PF18027">
    <property type="entry name" value="Pepdidase_M14_N"/>
    <property type="match status" value="1"/>
</dbReference>
<dbReference type="InterPro" id="IPR040626">
    <property type="entry name" value="Pepdidase_M14_N"/>
</dbReference>
<dbReference type="SMART" id="SM00631">
    <property type="entry name" value="Zn_pept"/>
    <property type="match status" value="1"/>
</dbReference>
<evidence type="ECO:0000313" key="4">
    <source>
        <dbReference type="EMBL" id="CAL61942.1"/>
    </source>
</evidence>
<dbReference type="InterPro" id="IPR050821">
    <property type="entry name" value="Cytosolic_carboxypeptidase"/>
</dbReference>
<evidence type="ECO:0000256" key="1">
    <source>
        <dbReference type="ARBA" id="ARBA00001947"/>
    </source>
</evidence>
<dbReference type="AlphaFoldDB" id="A4G605"/>
<feature type="active site" description="Proton donor/acceptor" evidence="2">
    <location>
        <position position="359"/>
    </location>
</feature>
<dbReference type="GO" id="GO:0004181">
    <property type="term" value="F:metallocarboxypeptidase activity"/>
    <property type="evidence" value="ECO:0007669"/>
    <property type="project" value="InterPro"/>
</dbReference>
<dbReference type="HOGENOM" id="CLU_042358_0_0_4"/>
<dbReference type="STRING" id="204773.HEAR1786"/>
<reference evidence="4 5" key="1">
    <citation type="journal article" date="2007" name="PLoS Genet.">
        <title>A tale of two oxidation states: bacterial colonization of arsenic-rich environments.</title>
        <authorList>
            <person name="Muller D."/>
            <person name="Medigue C."/>
            <person name="Koechler S."/>
            <person name="Barbe V."/>
            <person name="Barakat M."/>
            <person name="Talla E."/>
            <person name="Bonnefoy V."/>
            <person name="Krin E."/>
            <person name="Arsene-Ploetze F."/>
            <person name="Carapito C."/>
            <person name="Chandler M."/>
            <person name="Cournoyer B."/>
            <person name="Cruveiller S."/>
            <person name="Dossat C."/>
            <person name="Duval S."/>
            <person name="Heymann M."/>
            <person name="Leize E."/>
            <person name="Lieutaud A."/>
            <person name="Lievremont D."/>
            <person name="Makita Y."/>
            <person name="Mangenot S."/>
            <person name="Nitschke W."/>
            <person name="Ortet P."/>
            <person name="Perdrial N."/>
            <person name="Schoepp B."/>
            <person name="Siguier N."/>
            <person name="Simeonova D.D."/>
            <person name="Rouy Z."/>
            <person name="Segurens B."/>
            <person name="Turlin E."/>
            <person name="Vallenet D."/>
            <person name="Van Dorsselaer A."/>
            <person name="Weiss S."/>
            <person name="Weissenbach J."/>
            <person name="Lett M.C."/>
            <person name="Danchin A."/>
            <person name="Bertin P.N."/>
        </authorList>
    </citation>
    <scope>NUCLEOTIDE SEQUENCE [LARGE SCALE GENOMIC DNA]</scope>
    <source>
        <strain evidence="5">ULPAs1</strain>
    </source>
</reference>
<gene>
    <name evidence="4" type="ordered locus">HEAR1786</name>
</gene>
<evidence type="ECO:0000313" key="5">
    <source>
        <dbReference type="Proteomes" id="UP000006697"/>
    </source>
</evidence>
<accession>A4G605</accession>
<dbReference type="Proteomes" id="UP000006697">
    <property type="component" value="Chromosome"/>
</dbReference>
<dbReference type="PANTHER" id="PTHR12756:SF11">
    <property type="entry name" value="CYTOSOLIC CARBOXYPEPTIDASE 1"/>
    <property type="match status" value="1"/>
</dbReference>
<evidence type="ECO:0000259" key="3">
    <source>
        <dbReference type="PROSITE" id="PS52035"/>
    </source>
</evidence>
<dbReference type="Gene3D" id="3.40.630.10">
    <property type="entry name" value="Zn peptidases"/>
    <property type="match status" value="1"/>
</dbReference>
<name>A4G605_HERAR</name>
<sequence>MQRSAIIVLRYPVGTVKLLQKETMSIKISSHFDAGAIEVLRAETAQAIELKLRKDSHADIRQWFYFRLQGARDERCILRFLNAGEATYPDGWKNYQAVASYDRKNWFRVPTAYDGSVMTISHTPQFDSVYYAYFEPYSWERHLDLLARAQSSPLVRVEDLGSSVEGRDLNVLVIGDPAAQRKIWVIARQHPGETMAEWFAEGMIDALLDPLNSLAKKLLQHAVFYIVPNMNPDGSVHGNLRTNAAGANLNREWMTPTLAHSPEVFHVKNKIHATGCDLFLDIHGDEGLPYVFVAGSEMLDGFTPQQAAEQQAFIDQFMQASEDFQTEFGYASGKYRAEMLTLASKYIGHTFKCVALTLEMPFKDNAHSPVPKIGWNGARSANLGGDILQPILQNVERAVR</sequence>
<feature type="domain" description="Peptidase M14" evidence="3">
    <location>
        <begin position="135"/>
        <end position="388"/>
    </location>
</feature>
<dbReference type="KEGG" id="har:HEAR1786"/>
<dbReference type="PANTHER" id="PTHR12756">
    <property type="entry name" value="CYTOSOLIC CARBOXYPEPTIDASE"/>
    <property type="match status" value="1"/>
</dbReference>
<comment type="cofactor">
    <cofactor evidence="1">
        <name>Zn(2+)</name>
        <dbReference type="ChEBI" id="CHEBI:29105"/>
    </cofactor>
</comment>
<organism evidence="4 5">
    <name type="scientific">Herminiimonas arsenicoxydans</name>
    <dbReference type="NCBI Taxonomy" id="204773"/>
    <lineage>
        <taxon>Bacteria</taxon>
        <taxon>Pseudomonadati</taxon>
        <taxon>Pseudomonadota</taxon>
        <taxon>Betaproteobacteria</taxon>
        <taxon>Burkholderiales</taxon>
        <taxon>Oxalobacteraceae</taxon>
        <taxon>Herminiimonas</taxon>
    </lineage>
</organism>
<protein>
    <submittedName>
        <fullName evidence="4">Peptidase M14, carboxypeptidase A</fullName>
    </submittedName>
</protein>
<keyword evidence="4" id="KW-0121">Carboxypeptidase</keyword>
<comment type="similarity">
    <text evidence="2">Belongs to the peptidase M14 family.</text>
</comment>
<dbReference type="SUPFAM" id="SSF53187">
    <property type="entry name" value="Zn-dependent exopeptidases"/>
    <property type="match status" value="1"/>
</dbReference>
<keyword evidence="4" id="KW-0378">Hydrolase</keyword>
<dbReference type="Gene3D" id="2.60.40.3120">
    <property type="match status" value="1"/>
</dbReference>
<proteinExistence type="inferred from homology"/>
<evidence type="ECO:0000256" key="2">
    <source>
        <dbReference type="PROSITE-ProRule" id="PRU01379"/>
    </source>
</evidence>